<dbReference type="GeneID" id="16997368"/>
<dbReference type="Pfam" id="PF06916">
    <property type="entry name" value="FAM210A-B_dom"/>
    <property type="match status" value="1"/>
</dbReference>
<dbReference type="eggNOG" id="KOG4526">
    <property type="taxonomic scope" value="Eukaryota"/>
</dbReference>
<dbReference type="Proteomes" id="UP000007014">
    <property type="component" value="Chromosome 19"/>
</dbReference>
<reference evidence="3 4" key="1">
    <citation type="journal article" date="2004" name="Nature">
        <title>Genome sequence of the ultrasmall unicellular red alga Cyanidioschyzon merolae 10D.</title>
        <authorList>
            <person name="Matsuzaki M."/>
            <person name="Misumi O."/>
            <person name="Shin-i T."/>
            <person name="Maruyama S."/>
            <person name="Takahara M."/>
            <person name="Miyagishima S."/>
            <person name="Mori T."/>
            <person name="Nishida K."/>
            <person name="Yagisawa F."/>
            <person name="Nishida K."/>
            <person name="Yoshida Y."/>
            <person name="Nishimura Y."/>
            <person name="Nakao S."/>
            <person name="Kobayashi T."/>
            <person name="Momoyama Y."/>
            <person name="Higashiyama T."/>
            <person name="Minoda A."/>
            <person name="Sano M."/>
            <person name="Nomoto H."/>
            <person name="Oishi K."/>
            <person name="Hayashi H."/>
            <person name="Ohta F."/>
            <person name="Nishizaka S."/>
            <person name="Haga S."/>
            <person name="Miura S."/>
            <person name="Morishita T."/>
            <person name="Kabeya Y."/>
            <person name="Terasawa K."/>
            <person name="Suzuki Y."/>
            <person name="Ishii Y."/>
            <person name="Asakawa S."/>
            <person name="Takano H."/>
            <person name="Ohta N."/>
            <person name="Kuroiwa H."/>
            <person name="Tanaka K."/>
            <person name="Shimizu N."/>
            <person name="Sugano S."/>
            <person name="Sato N."/>
            <person name="Nozaki H."/>
            <person name="Ogasawara N."/>
            <person name="Kohara Y."/>
            <person name="Kuroiwa T."/>
        </authorList>
    </citation>
    <scope>NUCLEOTIDE SEQUENCE [LARGE SCALE GENOMIC DNA]</scope>
    <source>
        <strain evidence="3 4">10D</strain>
    </source>
</reference>
<keyword evidence="1" id="KW-0472">Membrane</keyword>
<dbReference type="PANTHER" id="PTHR21377">
    <property type="entry name" value="PROTEIN FAM210B, MITOCHONDRIAL"/>
    <property type="match status" value="1"/>
</dbReference>
<organism evidence="3 4">
    <name type="scientific">Cyanidioschyzon merolae (strain NIES-3377 / 10D)</name>
    <name type="common">Unicellular red alga</name>
    <dbReference type="NCBI Taxonomy" id="280699"/>
    <lineage>
        <taxon>Eukaryota</taxon>
        <taxon>Rhodophyta</taxon>
        <taxon>Bangiophyceae</taxon>
        <taxon>Cyanidiales</taxon>
        <taxon>Cyanidiaceae</taxon>
        <taxon>Cyanidioschyzon</taxon>
    </lineage>
</organism>
<evidence type="ECO:0000259" key="2">
    <source>
        <dbReference type="Pfam" id="PF06916"/>
    </source>
</evidence>
<dbReference type="OrthoDB" id="426386at2759"/>
<evidence type="ECO:0000313" key="4">
    <source>
        <dbReference type="Proteomes" id="UP000007014"/>
    </source>
</evidence>
<dbReference type="InterPro" id="IPR009688">
    <property type="entry name" value="FAM210A/B-like_dom"/>
</dbReference>
<name>M1VC15_CYAM1</name>
<dbReference type="HOGENOM" id="CLU_1241687_0_0_1"/>
<dbReference type="PANTHER" id="PTHR21377:SF20">
    <property type="entry name" value="OS04G0416000 PROTEIN"/>
    <property type="match status" value="1"/>
</dbReference>
<feature type="transmembrane region" description="Helical" evidence="1">
    <location>
        <begin position="122"/>
        <end position="149"/>
    </location>
</feature>
<keyword evidence="1" id="KW-1133">Transmembrane helix</keyword>
<dbReference type="RefSeq" id="XP_005538995.1">
    <property type="nucleotide sequence ID" value="XM_005538938.1"/>
</dbReference>
<accession>M1VC15</accession>
<dbReference type="InterPro" id="IPR045866">
    <property type="entry name" value="FAM210A/B-like"/>
</dbReference>
<dbReference type="EMBL" id="AP006501">
    <property type="protein sequence ID" value="BAM82959.1"/>
    <property type="molecule type" value="Genomic_DNA"/>
</dbReference>
<dbReference type="GO" id="GO:0005739">
    <property type="term" value="C:mitochondrion"/>
    <property type="evidence" value="ECO:0007669"/>
    <property type="project" value="TreeGrafter"/>
</dbReference>
<keyword evidence="4" id="KW-1185">Reference proteome</keyword>
<evidence type="ECO:0000256" key="1">
    <source>
        <dbReference type="SAM" id="Phobius"/>
    </source>
</evidence>
<sequence>MSRDSIVNEERSTKLRVLCACAFMTVCASYQNIMQGERMLCGFLVAPVPVSRSQATAQALEGTRRSVNGYRSAPVTWRQRARFAVRPATFQSYRMNVDEKEKVKQQKKVREKRTSKEIAKELLTLYGPVYLGTSISFAAVSFTFFYVLVSTGVDVRQFVESIGDLLAKTPLGRPAVLDQLSPQVGTVALAYIAHKATSPLRFPLTVAAVPFVAKLFKKRSEVS</sequence>
<dbReference type="Gramene" id="CMS389CT">
    <property type="protein sequence ID" value="CMS389CT"/>
    <property type="gene ID" value="CMS389C"/>
</dbReference>
<proteinExistence type="predicted"/>
<gene>
    <name evidence="3" type="ORF">CYME_CMS389C</name>
</gene>
<reference evidence="3 4" key="2">
    <citation type="journal article" date="2007" name="BMC Biol.">
        <title>A 100%-complete sequence reveals unusually simple genomic features in the hot-spring red alga Cyanidioschyzon merolae.</title>
        <authorList>
            <person name="Nozaki H."/>
            <person name="Takano H."/>
            <person name="Misumi O."/>
            <person name="Terasawa K."/>
            <person name="Matsuzaki M."/>
            <person name="Maruyama S."/>
            <person name="Nishida K."/>
            <person name="Yagisawa F."/>
            <person name="Yoshida Y."/>
            <person name="Fujiwara T."/>
            <person name="Takio S."/>
            <person name="Tamura K."/>
            <person name="Chung S.J."/>
            <person name="Nakamura S."/>
            <person name="Kuroiwa H."/>
            <person name="Tanaka K."/>
            <person name="Sato N."/>
            <person name="Kuroiwa T."/>
        </authorList>
    </citation>
    <scope>NUCLEOTIDE SEQUENCE [LARGE SCALE GENOMIC DNA]</scope>
    <source>
        <strain evidence="3 4">10D</strain>
    </source>
</reference>
<dbReference type="KEGG" id="cme:CYME_CMS389C"/>
<dbReference type="AlphaFoldDB" id="M1VC15"/>
<feature type="domain" description="DUF1279" evidence="2">
    <location>
        <begin position="119"/>
        <end position="211"/>
    </location>
</feature>
<protein>
    <recommendedName>
        <fullName evidence="2">DUF1279 domain-containing protein</fullName>
    </recommendedName>
</protein>
<evidence type="ECO:0000313" key="3">
    <source>
        <dbReference type="EMBL" id="BAM82959.1"/>
    </source>
</evidence>
<keyword evidence="1" id="KW-0812">Transmembrane</keyword>